<name>A0AAV3ZYM7_9GAST</name>
<dbReference type="AlphaFoldDB" id="A0AAV3ZYM7"/>
<gene>
    <name evidence="1" type="ORF">PoB_002692900</name>
</gene>
<organism evidence="1 2">
    <name type="scientific">Plakobranchus ocellatus</name>
    <dbReference type="NCBI Taxonomy" id="259542"/>
    <lineage>
        <taxon>Eukaryota</taxon>
        <taxon>Metazoa</taxon>
        <taxon>Spiralia</taxon>
        <taxon>Lophotrochozoa</taxon>
        <taxon>Mollusca</taxon>
        <taxon>Gastropoda</taxon>
        <taxon>Heterobranchia</taxon>
        <taxon>Euthyneura</taxon>
        <taxon>Panpulmonata</taxon>
        <taxon>Sacoglossa</taxon>
        <taxon>Placobranchoidea</taxon>
        <taxon>Plakobranchidae</taxon>
        <taxon>Plakobranchus</taxon>
    </lineage>
</organism>
<accession>A0AAV3ZYM7</accession>
<reference evidence="1 2" key="1">
    <citation type="journal article" date="2021" name="Elife">
        <title>Chloroplast acquisition without the gene transfer in kleptoplastic sea slugs, Plakobranchus ocellatus.</title>
        <authorList>
            <person name="Maeda T."/>
            <person name="Takahashi S."/>
            <person name="Yoshida T."/>
            <person name="Shimamura S."/>
            <person name="Takaki Y."/>
            <person name="Nagai Y."/>
            <person name="Toyoda A."/>
            <person name="Suzuki Y."/>
            <person name="Arimoto A."/>
            <person name="Ishii H."/>
            <person name="Satoh N."/>
            <person name="Nishiyama T."/>
            <person name="Hasebe M."/>
            <person name="Maruyama T."/>
            <person name="Minagawa J."/>
            <person name="Obokata J."/>
            <person name="Shigenobu S."/>
        </authorList>
    </citation>
    <scope>NUCLEOTIDE SEQUENCE [LARGE SCALE GENOMIC DNA]</scope>
</reference>
<evidence type="ECO:0000313" key="2">
    <source>
        <dbReference type="Proteomes" id="UP000735302"/>
    </source>
</evidence>
<protein>
    <submittedName>
        <fullName evidence="1">Uncharacterized protein</fullName>
    </submittedName>
</protein>
<evidence type="ECO:0000313" key="1">
    <source>
        <dbReference type="EMBL" id="GFO00424.1"/>
    </source>
</evidence>
<dbReference type="Proteomes" id="UP000735302">
    <property type="component" value="Unassembled WGS sequence"/>
</dbReference>
<dbReference type="EMBL" id="BLXT01003087">
    <property type="protein sequence ID" value="GFO00424.1"/>
    <property type="molecule type" value="Genomic_DNA"/>
</dbReference>
<sequence length="140" mass="15145">MGTVRRVHRGRSERKRNIPADLRADSLAVVPPLLALGRVLTITLLFHNAHLPSGRPVGSRVRNPWLNVSPGQGNVSLTPCVHPAVNGQLKARRSKGSEESNSEASLNAVCQKHEDLTSRVNVALPVRGAFAAGMLQRHIC</sequence>
<comment type="caution">
    <text evidence="1">The sequence shown here is derived from an EMBL/GenBank/DDBJ whole genome shotgun (WGS) entry which is preliminary data.</text>
</comment>
<keyword evidence="2" id="KW-1185">Reference proteome</keyword>
<proteinExistence type="predicted"/>